<sequence length="426" mass="48767">MKTITLDFPHAVDESYYKLFTSHARYIALKGSRGSGKSMAATFKVVHDIMKYPWLNWLVIRQFQTTQKDSTFSNLKQTIQLLGLEKLFKFTVSPLEITYIPNGTKIYFKGNDDPLKLTSISPAVGKIARVWWEEAYELKSDDDFDKVDKSIRGILPEGGFYQHLLTFNPWSDRHWLKREFFDEETRKSNVLSFTTTYKNNAFLDDDFIQMMEEMKVKNPDRARVVVYGDWGVADGLVFDGLFELEDFDIDAINGKLVQGLDFGFTHDPTAFVRAKVVGSDVYVFDGFYQQGLLNDPMARLIAQHSGLVGKIYADSAEPRTITELQTRGLRNVIPAGKGKDSLVQRTEFMKSYKYHIHPSVSWLADEMSTYVYKKDKFDKQLNTPVDGDDHAIQALGYALEPLIFTNKGGNYMSYQERVQAVKNIGL</sequence>
<evidence type="ECO:0000259" key="2">
    <source>
        <dbReference type="Pfam" id="PF17288"/>
    </source>
</evidence>
<evidence type="ECO:0000259" key="1">
    <source>
        <dbReference type="Pfam" id="PF04466"/>
    </source>
</evidence>
<dbReference type="PANTHER" id="PTHR39184:SF1">
    <property type="entry name" value="PBSX PHAGE TERMINASE LARGE SUBUNIT"/>
    <property type="match status" value="1"/>
</dbReference>
<dbReference type="NCBIfam" id="TIGR01547">
    <property type="entry name" value="phage_term_2"/>
    <property type="match status" value="1"/>
</dbReference>
<organism evidence="3">
    <name type="scientific">Siphoviridae sp. ctcPV5</name>
    <dbReference type="NCBI Taxonomy" id="2827582"/>
    <lineage>
        <taxon>Viruses</taxon>
        <taxon>Duplodnaviria</taxon>
        <taxon>Heunggongvirae</taxon>
        <taxon>Uroviricota</taxon>
        <taxon>Caudoviricetes</taxon>
    </lineage>
</organism>
<dbReference type="InterPro" id="IPR052380">
    <property type="entry name" value="Viral_DNA_packaging_terminase"/>
</dbReference>
<dbReference type="InterPro" id="IPR027417">
    <property type="entry name" value="P-loop_NTPase"/>
</dbReference>
<feature type="domain" description="Phage terminase large subunit C-terminal" evidence="2">
    <location>
        <begin position="261"/>
        <end position="400"/>
    </location>
</feature>
<dbReference type="PANTHER" id="PTHR39184">
    <property type="match status" value="1"/>
</dbReference>
<reference evidence="3" key="1">
    <citation type="journal article" date="2021" name="Proc. Natl. Acad. Sci. U.S.A.">
        <title>A Catalog of Tens of Thousands of Viruses from Human Metagenomes Reveals Hidden Associations with Chronic Diseases.</title>
        <authorList>
            <person name="Tisza M.J."/>
            <person name="Buck C.B."/>
        </authorList>
    </citation>
    <scope>NUCLEOTIDE SEQUENCE</scope>
    <source>
        <strain evidence="3">CtcPV5</strain>
    </source>
</reference>
<dbReference type="EMBL" id="BK015867">
    <property type="protein sequence ID" value="DAD70514.1"/>
    <property type="molecule type" value="Genomic_DNA"/>
</dbReference>
<dbReference type="Pfam" id="PF17288">
    <property type="entry name" value="Terminase_3C"/>
    <property type="match status" value="1"/>
</dbReference>
<dbReference type="InterPro" id="IPR006437">
    <property type="entry name" value="Phage_terminase_lsu"/>
</dbReference>
<dbReference type="Gene3D" id="3.40.50.300">
    <property type="entry name" value="P-loop containing nucleotide triphosphate hydrolases"/>
    <property type="match status" value="1"/>
</dbReference>
<dbReference type="Pfam" id="PF04466">
    <property type="entry name" value="Terminase_3"/>
    <property type="match status" value="1"/>
</dbReference>
<protein>
    <submittedName>
        <fullName evidence="3">Terminase large subunit</fullName>
    </submittedName>
</protein>
<name>A0A8S5LKQ5_9CAUD</name>
<accession>A0A8S5LKQ5</accession>
<evidence type="ECO:0000313" key="3">
    <source>
        <dbReference type="EMBL" id="DAD70514.1"/>
    </source>
</evidence>
<dbReference type="InterPro" id="IPR035413">
    <property type="entry name" value="Terminase_L_C"/>
</dbReference>
<dbReference type="InterPro" id="IPR035412">
    <property type="entry name" value="Terminase_L_N"/>
</dbReference>
<proteinExistence type="predicted"/>
<dbReference type="Gene3D" id="3.30.420.280">
    <property type="match status" value="1"/>
</dbReference>
<feature type="domain" description="Phage terminase large subunit N-terminal" evidence="1">
    <location>
        <begin position="25"/>
        <end position="228"/>
    </location>
</feature>